<evidence type="ECO:0000313" key="1">
    <source>
        <dbReference type="EMBL" id="VFK47099.1"/>
    </source>
</evidence>
<proteinExistence type="predicted"/>
<name>A0A450Z008_9GAMM</name>
<gene>
    <name evidence="1" type="ORF">BECKTC1821E_GA0114239_10768</name>
</gene>
<accession>A0A450Z008</accession>
<reference evidence="1" key="1">
    <citation type="submission" date="2019-02" db="EMBL/GenBank/DDBJ databases">
        <authorList>
            <person name="Gruber-Vodicka R. H."/>
            <person name="Seah K. B. B."/>
        </authorList>
    </citation>
    <scope>NUCLEOTIDE SEQUENCE</scope>
    <source>
        <strain evidence="1">BECK_BZ125</strain>
    </source>
</reference>
<sequence>MSNIMDLVKETLALTRSVGELKSETTRLAKKVDDHAERIIKLEMREELLQEKSTNRAIGAVNEMNEKIFERITKLEYFTGMKKIPPSGDDRQNSS</sequence>
<dbReference type="AlphaFoldDB" id="A0A450Z008"/>
<organism evidence="1">
    <name type="scientific">Candidatus Kentrum sp. TC</name>
    <dbReference type="NCBI Taxonomy" id="2126339"/>
    <lineage>
        <taxon>Bacteria</taxon>
        <taxon>Pseudomonadati</taxon>
        <taxon>Pseudomonadota</taxon>
        <taxon>Gammaproteobacteria</taxon>
        <taxon>Candidatus Kentrum</taxon>
    </lineage>
</organism>
<protein>
    <submittedName>
        <fullName evidence="1">Uncharacterized protein</fullName>
    </submittedName>
</protein>
<dbReference type="EMBL" id="CAADFT010000076">
    <property type="protein sequence ID" value="VFK47099.1"/>
    <property type="molecule type" value="Genomic_DNA"/>
</dbReference>